<dbReference type="PANTHER" id="PTHR34504:SF2">
    <property type="entry name" value="UPF0150 PROTEIN SSL0259"/>
    <property type="match status" value="1"/>
</dbReference>
<dbReference type="Pfam" id="PF21748">
    <property type="entry name" value="UPF0150"/>
    <property type="match status" value="1"/>
</dbReference>
<dbReference type="Gene3D" id="3.30.160.250">
    <property type="match status" value="1"/>
</dbReference>
<name>A0ABY4B7I7_9BACT</name>
<gene>
    <name evidence="2" type="ORF">MTP16_21375</name>
</gene>
<keyword evidence="3" id="KW-1185">Reference proteome</keyword>
<feature type="coiled-coil region" evidence="1">
    <location>
        <begin position="29"/>
        <end position="63"/>
    </location>
</feature>
<dbReference type="PANTHER" id="PTHR34504">
    <property type="entry name" value="ANTITOXIN HICB"/>
    <property type="match status" value="1"/>
</dbReference>
<accession>A0ABY4B7I7</accession>
<dbReference type="Proteomes" id="UP000831390">
    <property type="component" value="Chromosome"/>
</dbReference>
<protein>
    <submittedName>
        <fullName evidence="2">Type II toxin-antitoxin system HicB family antitoxin</fullName>
    </submittedName>
</protein>
<evidence type="ECO:0000313" key="3">
    <source>
        <dbReference type="Proteomes" id="UP000831390"/>
    </source>
</evidence>
<dbReference type="InterPro" id="IPR035069">
    <property type="entry name" value="TTHA1013/TTHA0281-like"/>
</dbReference>
<organism evidence="2 3">
    <name type="scientific">Hymenobacter monticola</name>
    <dbReference type="NCBI Taxonomy" id="1705399"/>
    <lineage>
        <taxon>Bacteria</taxon>
        <taxon>Pseudomonadati</taxon>
        <taxon>Bacteroidota</taxon>
        <taxon>Cytophagia</taxon>
        <taxon>Cytophagales</taxon>
        <taxon>Hymenobacteraceae</taxon>
        <taxon>Hymenobacter</taxon>
    </lineage>
</organism>
<dbReference type="InterPro" id="IPR049389">
    <property type="entry name" value="TTHA0281-like"/>
</dbReference>
<reference evidence="2 3" key="1">
    <citation type="submission" date="2022-03" db="EMBL/GenBank/DDBJ databases">
        <title>Hymenobactersp. isolated from the air.</title>
        <authorList>
            <person name="Won M."/>
            <person name="Kwon S.-W."/>
        </authorList>
    </citation>
    <scope>NUCLEOTIDE SEQUENCE [LARGE SCALE GENOMIC DNA]</scope>
    <source>
        <strain evidence="2 3">KACC 22596</strain>
    </source>
</reference>
<sequence length="77" mass="8509">MEAYLKFTAVFEPVADGGYSAYVEEIPGVNTQGETLEEARANLREALELVLEVRRELAEEQQAGRAVIRENIQLAAA</sequence>
<keyword evidence="1" id="KW-0175">Coiled coil</keyword>
<dbReference type="InterPro" id="IPR051404">
    <property type="entry name" value="TA_system_antitoxin"/>
</dbReference>
<proteinExistence type="predicted"/>
<dbReference type="EMBL" id="CP094534">
    <property type="protein sequence ID" value="UOE33661.1"/>
    <property type="molecule type" value="Genomic_DNA"/>
</dbReference>
<evidence type="ECO:0000256" key="1">
    <source>
        <dbReference type="SAM" id="Coils"/>
    </source>
</evidence>
<dbReference type="RefSeq" id="WP_243513625.1">
    <property type="nucleotide sequence ID" value="NZ_CP094534.1"/>
</dbReference>
<dbReference type="SUPFAM" id="SSF143100">
    <property type="entry name" value="TTHA1013/TTHA0281-like"/>
    <property type="match status" value="1"/>
</dbReference>
<evidence type="ECO:0000313" key="2">
    <source>
        <dbReference type="EMBL" id="UOE33661.1"/>
    </source>
</evidence>